<reference evidence="2" key="1">
    <citation type="submission" date="2012-01" db="EMBL/GenBank/DDBJ databases">
        <title>The Genome Sequence of Treponema denticola H-22.</title>
        <authorList>
            <consortium name="The Broad Institute Genome Sequencing Platform"/>
            <person name="Earl A."/>
            <person name="Ward D."/>
            <person name="Feldgarden M."/>
            <person name="Gevers D."/>
            <person name="Blanton J.M."/>
            <person name="Fenno C.J."/>
            <person name="Baranova O.V."/>
            <person name="Mathney J."/>
            <person name="Dewhirst F.E."/>
            <person name="Izard J."/>
            <person name="Young S.K."/>
            <person name="Zeng Q."/>
            <person name="Gargeya S."/>
            <person name="Fitzgerald M."/>
            <person name="Haas B."/>
            <person name="Abouelleil A."/>
            <person name="Alvarado L."/>
            <person name="Arachchi H.M."/>
            <person name="Berlin A."/>
            <person name="Chapman S.B."/>
            <person name="Gearin G."/>
            <person name="Goldberg J."/>
            <person name="Griggs A."/>
            <person name="Gujja S."/>
            <person name="Hansen M."/>
            <person name="Heiman D."/>
            <person name="Howarth C."/>
            <person name="Larimer J."/>
            <person name="Lui A."/>
            <person name="MacDonald P.J.P."/>
            <person name="McCowen C."/>
            <person name="Montmayeur A."/>
            <person name="Murphy C."/>
            <person name="Neiman D."/>
            <person name="Pearson M."/>
            <person name="Priest M."/>
            <person name="Roberts A."/>
            <person name="Saif S."/>
            <person name="Shea T."/>
            <person name="Sisk P."/>
            <person name="Stolte C."/>
            <person name="Sykes S."/>
            <person name="Wortman J."/>
            <person name="Nusbaum C."/>
            <person name="Birren B."/>
        </authorList>
    </citation>
    <scope>NUCLEOTIDE SEQUENCE [LARGE SCALE GENOMIC DNA]</scope>
    <source>
        <strain evidence="2">H-22</strain>
    </source>
</reference>
<keyword evidence="1" id="KW-0812">Transmembrane</keyword>
<keyword evidence="1" id="KW-1133">Transmembrane helix</keyword>
<feature type="transmembrane region" description="Helical" evidence="1">
    <location>
        <begin position="52"/>
        <end position="74"/>
    </location>
</feature>
<dbReference type="HOGENOM" id="CLU_095712_1_0_12"/>
<feature type="transmembrane region" description="Helical" evidence="1">
    <location>
        <begin position="20"/>
        <end position="40"/>
    </location>
</feature>
<dbReference type="AlphaFoldDB" id="A0A0E2E2U0"/>
<evidence type="ECO:0000313" key="2">
    <source>
        <dbReference type="EMBL" id="EMB31685.1"/>
    </source>
</evidence>
<dbReference type="RefSeq" id="WP_002685464.1">
    <property type="nucleotide sequence ID" value="NZ_CM001795.1"/>
</dbReference>
<evidence type="ECO:0008006" key="3">
    <source>
        <dbReference type="Google" id="ProtNLM"/>
    </source>
</evidence>
<dbReference type="EMBL" id="AGDV01000020">
    <property type="protein sequence ID" value="EMB31685.1"/>
    <property type="molecule type" value="Genomic_DNA"/>
</dbReference>
<name>A0A0E2E2U0_TREDN</name>
<evidence type="ECO:0000256" key="1">
    <source>
        <dbReference type="SAM" id="Phobius"/>
    </source>
</evidence>
<comment type="caution">
    <text evidence="2">The sequence shown here is derived from an EMBL/GenBank/DDBJ whole genome shotgun (WGS) entry which is preliminary data.</text>
</comment>
<feature type="transmembrane region" description="Helical" evidence="1">
    <location>
        <begin position="197"/>
        <end position="214"/>
    </location>
</feature>
<gene>
    <name evidence="2" type="ORF">HMPREF9726_02065</name>
</gene>
<sequence length="223" mass="24063">MSDELYEKTFTKSIIRYGRFTNLLSLVLCFLPSILVWVVYGVKPSTQDILTGWGLAASVYAIYAIVEPISYFPILGLPGTYMSFLSGNIGNVRLPTSAVTQEAVGVEPGTKKAEIVSTLGIAGSIVTNLIIVTIAAVGGAALMNIFPKKVLEAFAYVSPAIFGAMFGMFAVKNIKYGIFAFILAMSLLNIIKIPVYIMIPACVFGTVAFGFLTYKKPKTKEQA</sequence>
<protein>
    <recommendedName>
        <fullName evidence="3">Small-conductance mechanosensitive channel</fullName>
    </recommendedName>
</protein>
<keyword evidence="1" id="KW-0472">Membrane</keyword>
<accession>A0A0E2E2U0</accession>
<dbReference type="Proteomes" id="UP000011705">
    <property type="component" value="Chromosome"/>
</dbReference>
<feature type="transmembrane region" description="Helical" evidence="1">
    <location>
        <begin position="119"/>
        <end position="141"/>
    </location>
</feature>
<organism evidence="2">
    <name type="scientific">Treponema denticola H-22</name>
    <dbReference type="NCBI Taxonomy" id="999432"/>
    <lineage>
        <taxon>Bacteria</taxon>
        <taxon>Pseudomonadati</taxon>
        <taxon>Spirochaetota</taxon>
        <taxon>Spirochaetia</taxon>
        <taxon>Spirochaetales</taxon>
        <taxon>Treponemataceae</taxon>
        <taxon>Treponema</taxon>
    </lineage>
</organism>
<dbReference type="PATRIC" id="fig|999432.5.peg.2146"/>
<proteinExistence type="predicted"/>